<proteinExistence type="predicted"/>
<dbReference type="RefSeq" id="WP_188459051.1">
    <property type="nucleotide sequence ID" value="NZ_BMGM01000009.1"/>
</dbReference>
<feature type="signal peptide" evidence="1">
    <location>
        <begin position="1"/>
        <end position="18"/>
    </location>
</feature>
<evidence type="ECO:0000313" key="3">
    <source>
        <dbReference type="Proteomes" id="UP000599179"/>
    </source>
</evidence>
<keyword evidence="1" id="KW-0732">Signal</keyword>
<feature type="chain" id="PRO_5046967132" evidence="1">
    <location>
        <begin position="19"/>
        <end position="200"/>
    </location>
</feature>
<dbReference type="PROSITE" id="PS51257">
    <property type="entry name" value="PROKAR_LIPOPROTEIN"/>
    <property type="match status" value="1"/>
</dbReference>
<dbReference type="Proteomes" id="UP000599179">
    <property type="component" value="Unassembled WGS sequence"/>
</dbReference>
<evidence type="ECO:0000313" key="2">
    <source>
        <dbReference type="EMBL" id="GGE40354.1"/>
    </source>
</evidence>
<keyword evidence="3" id="KW-1185">Reference proteome</keyword>
<evidence type="ECO:0000256" key="1">
    <source>
        <dbReference type="SAM" id="SignalP"/>
    </source>
</evidence>
<accession>A0ABQ1SHU1</accession>
<dbReference type="EMBL" id="BMGM01000009">
    <property type="protein sequence ID" value="GGE40354.1"/>
    <property type="molecule type" value="Genomic_DNA"/>
</dbReference>
<protein>
    <submittedName>
        <fullName evidence="2">Uncharacterized protein</fullName>
    </submittedName>
</protein>
<gene>
    <name evidence="2" type="ORF">GCM10010832_20610</name>
</gene>
<organism evidence="2 3">
    <name type="scientific">Psychroflexus planctonicus</name>
    <dbReference type="NCBI Taxonomy" id="1526575"/>
    <lineage>
        <taxon>Bacteria</taxon>
        <taxon>Pseudomonadati</taxon>
        <taxon>Bacteroidota</taxon>
        <taxon>Flavobacteriia</taxon>
        <taxon>Flavobacteriales</taxon>
        <taxon>Flavobacteriaceae</taxon>
        <taxon>Psychroflexus</taxon>
    </lineage>
</organism>
<comment type="caution">
    <text evidence="2">The sequence shown here is derived from an EMBL/GenBank/DDBJ whole genome shotgun (WGS) entry which is preliminary data.</text>
</comment>
<sequence>MLLIKKYSYLILFFGLFAACSSDDDSDLNNDHPGGDDDVSETTFDISSSDREFGNAYLNLEKTEGGVDYYRLQILPPGVSFDSESAVFTGGSTGDYLSFDFKVSSSEEFLVSGDYTVGYQFDAFTVEGVAYSNVEIDLSSSDADPMVLTPEGSEGISLTIDENSFSMDVDIMAIETSNSGVEDVPITGTYSSSYEFIVFD</sequence>
<reference evidence="3" key="1">
    <citation type="journal article" date="2019" name="Int. J. Syst. Evol. Microbiol.">
        <title>The Global Catalogue of Microorganisms (GCM) 10K type strain sequencing project: providing services to taxonomists for standard genome sequencing and annotation.</title>
        <authorList>
            <consortium name="The Broad Institute Genomics Platform"/>
            <consortium name="The Broad Institute Genome Sequencing Center for Infectious Disease"/>
            <person name="Wu L."/>
            <person name="Ma J."/>
        </authorList>
    </citation>
    <scope>NUCLEOTIDE SEQUENCE [LARGE SCALE GENOMIC DNA]</scope>
    <source>
        <strain evidence="3">CGMCC 1.12931</strain>
    </source>
</reference>
<name>A0ABQ1SHU1_9FLAO</name>